<keyword evidence="4" id="KW-1185">Reference proteome</keyword>
<name>A0A2K4XCJ8_PSEVC</name>
<dbReference type="GeneID" id="93664738"/>
<dbReference type="Proteomes" id="UP000615003">
    <property type="component" value="Unassembled WGS sequence"/>
</dbReference>
<reference evidence="2 3" key="2">
    <citation type="submission" date="2017-11" db="EMBL/GenBank/DDBJ databases">
        <authorList>
            <person name="Han C.G."/>
        </authorList>
    </citation>
    <scope>NUCLEOTIDE SEQUENCE [LARGE SCALE GENOMIC DNA]</scope>
    <source>
        <strain evidence="3">ATCC 43555</strain>
        <strain evidence="2">ATCC43555</strain>
    </source>
</reference>
<proteinExistence type="predicted"/>
<evidence type="ECO:0000313" key="2">
    <source>
        <dbReference type="EMBL" id="SOU42039.1"/>
    </source>
</evidence>
<dbReference type="EMBL" id="LT965928">
    <property type="protein sequence ID" value="SOU42039.1"/>
    <property type="molecule type" value="Genomic_DNA"/>
</dbReference>
<organism evidence="2 3">
    <name type="scientific">Pseudoalteromonas carrageenovora IAM 12662</name>
    <dbReference type="NCBI Taxonomy" id="1314868"/>
    <lineage>
        <taxon>Bacteria</taxon>
        <taxon>Pseudomonadati</taxon>
        <taxon>Pseudomonadota</taxon>
        <taxon>Gammaproteobacteria</taxon>
        <taxon>Alteromonadales</taxon>
        <taxon>Pseudoalteromonadaceae</taxon>
        <taxon>Pseudoalteromonas</taxon>
    </lineage>
</organism>
<dbReference type="OrthoDB" id="6312086at2"/>
<dbReference type="EMBL" id="AQGW01000013">
    <property type="protein sequence ID" value="MBE0380903.1"/>
    <property type="molecule type" value="Genomic_DNA"/>
</dbReference>
<evidence type="ECO:0000313" key="3">
    <source>
        <dbReference type="Proteomes" id="UP000238288"/>
    </source>
</evidence>
<reference evidence="1 4" key="1">
    <citation type="submission" date="2015-06" db="EMBL/GenBank/DDBJ databases">
        <title>Genome sequence of Pseudoalteromonas carrageenovora.</title>
        <authorList>
            <person name="Xie B.-B."/>
            <person name="Rong J.-C."/>
            <person name="Qin Q.-L."/>
            <person name="Zhang Y.-Z."/>
        </authorList>
    </citation>
    <scope>NUCLEOTIDE SEQUENCE [LARGE SCALE GENOMIC DNA]</scope>
    <source>
        <strain evidence="1 4">IAM 12662</strain>
    </source>
</reference>
<sequence length="222" mass="24758">MDLSIQLLNARIAKHQLDELDSDFKQLSPAQQTLQLNHLCETALRMDIKYDFMQNMATRILTTNTPPAPFINQLTTTDALTFFTPALKENKGFLAQDTQGNNVLHNVFKHAHAQKLAFNYVRSLVLFESNDDLVKALAQTNARGLTPVACYIAYANKPNTPVKHEFSALLALMEIEQKQNPLAKQQLASILKGANINETSILLSAAYLQRSTAQIAHLIKAI</sequence>
<gene>
    <name evidence="2" type="ORF">PCAR9_A31240</name>
    <name evidence="1" type="ORF">PCARR_a2598</name>
</gene>
<dbReference type="Proteomes" id="UP000238288">
    <property type="component" value="Chromosome PCAR9a"/>
</dbReference>
<evidence type="ECO:0000313" key="1">
    <source>
        <dbReference type="EMBL" id="MBE0380903.1"/>
    </source>
</evidence>
<evidence type="ECO:0008006" key="5">
    <source>
        <dbReference type="Google" id="ProtNLM"/>
    </source>
</evidence>
<dbReference type="RefSeq" id="WP_104643323.1">
    <property type="nucleotide sequence ID" value="NZ_AQGW01000013.1"/>
</dbReference>
<dbReference type="AlphaFoldDB" id="A0A2K4XCJ8"/>
<evidence type="ECO:0000313" key="4">
    <source>
        <dbReference type="Proteomes" id="UP000615003"/>
    </source>
</evidence>
<protein>
    <recommendedName>
        <fullName evidence="5">Orphan protein</fullName>
    </recommendedName>
</protein>
<accession>A0A2K4XCJ8</accession>